<proteinExistence type="predicted"/>
<comment type="caution">
    <text evidence="2">The sequence shown here is derived from an EMBL/GenBank/DDBJ whole genome shotgun (WGS) entry which is preliminary data.</text>
</comment>
<feature type="compositionally biased region" description="Basic and acidic residues" evidence="1">
    <location>
        <begin position="11"/>
        <end position="43"/>
    </location>
</feature>
<feature type="region of interest" description="Disordered" evidence="1">
    <location>
        <begin position="95"/>
        <end position="194"/>
    </location>
</feature>
<dbReference type="Proteomes" id="UP001266305">
    <property type="component" value="Unassembled WGS sequence"/>
</dbReference>
<feature type="compositionally biased region" description="Low complexity" evidence="1">
    <location>
        <begin position="64"/>
        <end position="80"/>
    </location>
</feature>
<keyword evidence="3" id="KW-1185">Reference proteome</keyword>
<accession>A0ABQ9VR16</accession>
<name>A0ABQ9VR16_SAGOE</name>
<evidence type="ECO:0000313" key="2">
    <source>
        <dbReference type="EMBL" id="KAK2111339.1"/>
    </source>
</evidence>
<evidence type="ECO:0000256" key="1">
    <source>
        <dbReference type="SAM" id="MobiDB-lite"/>
    </source>
</evidence>
<organism evidence="2 3">
    <name type="scientific">Saguinus oedipus</name>
    <name type="common">Cotton-top tamarin</name>
    <name type="synonym">Oedipomidas oedipus</name>
    <dbReference type="NCBI Taxonomy" id="9490"/>
    <lineage>
        <taxon>Eukaryota</taxon>
        <taxon>Metazoa</taxon>
        <taxon>Chordata</taxon>
        <taxon>Craniata</taxon>
        <taxon>Vertebrata</taxon>
        <taxon>Euteleostomi</taxon>
        <taxon>Mammalia</taxon>
        <taxon>Eutheria</taxon>
        <taxon>Euarchontoglires</taxon>
        <taxon>Primates</taxon>
        <taxon>Haplorrhini</taxon>
        <taxon>Platyrrhini</taxon>
        <taxon>Cebidae</taxon>
        <taxon>Callitrichinae</taxon>
        <taxon>Saguinus</taxon>
    </lineage>
</organism>
<feature type="compositionally biased region" description="Low complexity" evidence="1">
    <location>
        <begin position="170"/>
        <end position="182"/>
    </location>
</feature>
<feature type="compositionally biased region" description="Low complexity" evidence="1">
    <location>
        <begin position="1"/>
        <end position="10"/>
    </location>
</feature>
<feature type="region of interest" description="Disordered" evidence="1">
    <location>
        <begin position="1"/>
        <end position="83"/>
    </location>
</feature>
<reference evidence="2 3" key="1">
    <citation type="submission" date="2023-05" db="EMBL/GenBank/DDBJ databases">
        <title>B98-5 Cell Line De Novo Hybrid Assembly: An Optical Mapping Approach.</title>
        <authorList>
            <person name="Kananen K."/>
            <person name="Auerbach J.A."/>
            <person name="Kautto E."/>
            <person name="Blachly J.S."/>
        </authorList>
    </citation>
    <scope>NUCLEOTIDE SEQUENCE [LARGE SCALE GENOMIC DNA]</scope>
    <source>
        <strain evidence="2">B95-8</strain>
        <tissue evidence="2">Cell line</tissue>
    </source>
</reference>
<protein>
    <submittedName>
        <fullName evidence="2">Uncharacterized protein</fullName>
    </submittedName>
</protein>
<sequence>MALQARAGAGRLERERKVDWDPGKRGTEAQPQKHAELGPEPRIGRRGTLGLRTRGAEGSRLRMGPSTLLPGPPGSASSGTFQAGCRPRPALFCASAGLDPRIPSAGKEPRDSGLPGPSVGGCGWDPRRARRTALEVRGQLDGEGSVGIQRSTRGEGTLGSDPPSSPPSPGSSGRGLQSRGQDVPGGAAAEVLPP</sequence>
<dbReference type="EMBL" id="JASSZA010000005">
    <property type="protein sequence ID" value="KAK2111339.1"/>
    <property type="molecule type" value="Genomic_DNA"/>
</dbReference>
<gene>
    <name evidence="2" type="ORF">P7K49_011085</name>
</gene>
<evidence type="ECO:0000313" key="3">
    <source>
        <dbReference type="Proteomes" id="UP001266305"/>
    </source>
</evidence>